<dbReference type="PRINTS" id="PR00405">
    <property type="entry name" value="REVINTRACTNG"/>
</dbReference>
<accession>A0A830HI56</accession>
<evidence type="ECO:0000256" key="6">
    <source>
        <dbReference type="SAM" id="MobiDB-lite"/>
    </source>
</evidence>
<keyword evidence="2" id="KW-0479">Metal-binding</keyword>
<reference evidence="8" key="1">
    <citation type="submission" date="2020-10" db="EMBL/GenBank/DDBJ databases">
        <title>Unveiling of a novel bifunctional photoreceptor, Dualchrome1, isolated from a cosmopolitan green alga.</title>
        <authorList>
            <person name="Suzuki S."/>
            <person name="Kawachi M."/>
        </authorList>
    </citation>
    <scope>NUCLEOTIDE SEQUENCE</scope>
    <source>
        <strain evidence="8">NIES 2893</strain>
    </source>
</reference>
<dbReference type="GO" id="GO:0008270">
    <property type="term" value="F:zinc ion binding"/>
    <property type="evidence" value="ECO:0007669"/>
    <property type="project" value="UniProtKB-KW"/>
</dbReference>
<keyword evidence="3 5" id="KW-0863">Zinc-finger</keyword>
<evidence type="ECO:0000256" key="3">
    <source>
        <dbReference type="ARBA" id="ARBA00022771"/>
    </source>
</evidence>
<dbReference type="AlphaFoldDB" id="A0A830HI56"/>
<sequence length="470" mass="49210">MASSSGVLLDRDALFKKMRSKPENKICFDCPNKNPTWSSVPYGIFLCMDCSGLHRSLGVHISFVRSTNMDTWSQEQLVTMKLAGNGRARLFFKQHGWDGTNDKTEEKYNSRAAALWRQQLAKETSAELTRNYASLSPTNQQSPTGGHDFFDSEMRREVPVVSAGPAAASSESAPAPAPAEAAAAAAAATSAPEPQVQEEKEPDEPAPAVPRAIPAVARTSALGAKKTALGGRKPASKLGGGGGLGAKKLSAKVDDALFEQKPAEAPPPKASDPFGDGMGTGGPKSLEASAPAPTNRFSYDGLMGGGGQSAKGKEMKRGDDIFGDMAVTAPRPMRSSDNYHASGTASSEDPQATAQKKFAGAKSISSDAFYGRDHGDRGGAGDSRLQRFSGSQSISSSDFYDEGGMGGMRRGGGGGRRGGDQGLGGDLDVTAGELMERLAIQAKQDVQAMKNAASKLGSMARNFLSDFDRA</sequence>
<feature type="region of interest" description="Disordered" evidence="6">
    <location>
        <begin position="260"/>
        <end position="428"/>
    </location>
</feature>
<dbReference type="InterPro" id="IPR037278">
    <property type="entry name" value="ARFGAP/RecO"/>
</dbReference>
<evidence type="ECO:0000256" key="1">
    <source>
        <dbReference type="ARBA" id="ARBA00022468"/>
    </source>
</evidence>
<evidence type="ECO:0000313" key="9">
    <source>
        <dbReference type="Proteomes" id="UP000660262"/>
    </source>
</evidence>
<dbReference type="InterPro" id="IPR001164">
    <property type="entry name" value="ArfGAP_dom"/>
</dbReference>
<evidence type="ECO:0000313" key="8">
    <source>
        <dbReference type="EMBL" id="GHP07016.1"/>
    </source>
</evidence>
<proteinExistence type="predicted"/>
<dbReference type="PROSITE" id="PS50115">
    <property type="entry name" value="ARFGAP"/>
    <property type="match status" value="1"/>
</dbReference>
<comment type="caution">
    <text evidence="8">The sequence shown here is derived from an EMBL/GenBank/DDBJ whole genome shotgun (WGS) entry which is preliminary data.</text>
</comment>
<dbReference type="PANTHER" id="PTHR45686">
    <property type="entry name" value="ADP-RIBOSYLATION FACTOR GTPASE ACTIVATING PROTEIN 3, ISOFORM H-RELATED"/>
    <property type="match status" value="1"/>
</dbReference>
<dbReference type="SUPFAM" id="SSF57863">
    <property type="entry name" value="ArfGap/RecO-like zinc finger"/>
    <property type="match status" value="1"/>
</dbReference>
<name>A0A830HI56_9CHLO</name>
<feature type="domain" description="Arf-GAP" evidence="7">
    <location>
        <begin position="12"/>
        <end position="131"/>
    </location>
</feature>
<keyword evidence="9" id="KW-1185">Reference proteome</keyword>
<dbReference type="GO" id="GO:0000139">
    <property type="term" value="C:Golgi membrane"/>
    <property type="evidence" value="ECO:0007669"/>
    <property type="project" value="GOC"/>
</dbReference>
<dbReference type="GO" id="GO:0048205">
    <property type="term" value="P:COPI coating of Golgi vesicle"/>
    <property type="evidence" value="ECO:0007669"/>
    <property type="project" value="TreeGrafter"/>
</dbReference>
<dbReference type="GO" id="GO:0005096">
    <property type="term" value="F:GTPase activator activity"/>
    <property type="evidence" value="ECO:0007669"/>
    <property type="project" value="UniProtKB-KW"/>
</dbReference>
<keyword evidence="4" id="KW-0862">Zinc</keyword>
<evidence type="ECO:0000256" key="5">
    <source>
        <dbReference type="PROSITE-ProRule" id="PRU00288"/>
    </source>
</evidence>
<evidence type="ECO:0000256" key="2">
    <source>
        <dbReference type="ARBA" id="ARBA00022723"/>
    </source>
</evidence>
<feature type="region of interest" description="Disordered" evidence="6">
    <location>
        <begin position="160"/>
        <end position="210"/>
    </location>
</feature>
<feature type="region of interest" description="Disordered" evidence="6">
    <location>
        <begin position="224"/>
        <end position="245"/>
    </location>
</feature>
<dbReference type="SMART" id="SM00105">
    <property type="entry name" value="ArfGap"/>
    <property type="match status" value="1"/>
</dbReference>
<dbReference type="InterPro" id="IPR038508">
    <property type="entry name" value="ArfGAP_dom_sf"/>
</dbReference>
<dbReference type="CDD" id="cd08831">
    <property type="entry name" value="ArfGap_ArfGap2_3_like"/>
    <property type="match status" value="1"/>
</dbReference>
<dbReference type="OrthoDB" id="10266696at2759"/>
<organism evidence="8 9">
    <name type="scientific">Pycnococcus provasolii</name>
    <dbReference type="NCBI Taxonomy" id="41880"/>
    <lineage>
        <taxon>Eukaryota</taxon>
        <taxon>Viridiplantae</taxon>
        <taxon>Chlorophyta</taxon>
        <taxon>Pseudoscourfieldiophyceae</taxon>
        <taxon>Pseudoscourfieldiales</taxon>
        <taxon>Pycnococcaceae</taxon>
        <taxon>Pycnococcus</taxon>
    </lineage>
</organism>
<feature type="compositionally biased region" description="Gly residues" evidence="6">
    <location>
        <begin position="403"/>
        <end position="425"/>
    </location>
</feature>
<dbReference type="PANTHER" id="PTHR45686:SF4">
    <property type="entry name" value="ADP-RIBOSYLATION FACTOR GTPASE ACTIVATING PROTEIN 3, ISOFORM H"/>
    <property type="match status" value="1"/>
</dbReference>
<dbReference type="Pfam" id="PF01412">
    <property type="entry name" value="ArfGap"/>
    <property type="match status" value="1"/>
</dbReference>
<feature type="compositionally biased region" description="Low complexity" evidence="6">
    <location>
        <begin position="162"/>
        <end position="194"/>
    </location>
</feature>
<gene>
    <name evidence="8" type="ORF">PPROV_000575900</name>
</gene>
<evidence type="ECO:0000256" key="4">
    <source>
        <dbReference type="ARBA" id="ARBA00022833"/>
    </source>
</evidence>
<feature type="compositionally biased region" description="Polar residues" evidence="6">
    <location>
        <begin position="335"/>
        <end position="354"/>
    </location>
</feature>
<dbReference type="EMBL" id="BNJQ01000015">
    <property type="protein sequence ID" value="GHP07016.1"/>
    <property type="molecule type" value="Genomic_DNA"/>
</dbReference>
<dbReference type="Proteomes" id="UP000660262">
    <property type="component" value="Unassembled WGS sequence"/>
</dbReference>
<feature type="compositionally biased region" description="Basic and acidic residues" evidence="6">
    <location>
        <begin position="311"/>
        <end position="320"/>
    </location>
</feature>
<evidence type="ECO:0000259" key="7">
    <source>
        <dbReference type="PROSITE" id="PS50115"/>
    </source>
</evidence>
<protein>
    <submittedName>
        <fullName evidence="8">GTPase-activating protein 8</fullName>
    </submittedName>
</protein>
<feature type="compositionally biased region" description="Basic and acidic residues" evidence="6">
    <location>
        <begin position="370"/>
        <end position="379"/>
    </location>
</feature>
<keyword evidence="1" id="KW-0343">GTPase activation</keyword>
<dbReference type="Gene3D" id="1.10.220.150">
    <property type="entry name" value="Arf GTPase activating protein"/>
    <property type="match status" value="1"/>
</dbReference>